<dbReference type="RefSeq" id="WP_225312338.1">
    <property type="nucleotide sequence ID" value="NZ_MK356558.1"/>
</dbReference>
<reference evidence="1" key="1">
    <citation type="submission" date="2019-01" db="EMBL/GenBank/DDBJ databases">
        <title>Salmonella strain 1423 plasmid sequences.</title>
        <authorList>
            <person name="Chen K."/>
            <person name="Chen S."/>
        </authorList>
    </citation>
    <scope>NUCLEOTIDE SEQUENCE</scope>
    <source>
        <strain evidence="1">Sa1423</strain>
        <plasmid evidence="1">pSa1423-160k</plasmid>
    </source>
</reference>
<sequence length="65" mass="7253">MRRFAGELPEGRLTRPFEFTAKFDDIAIDGYGCLLPMDRATNGDIATKTALLMGWRDASTELSEL</sequence>
<geneLocation type="plasmid" evidence="1">
    <name>pSa1423-160k</name>
</geneLocation>
<accession>A0A482ETL4</accession>
<evidence type="ECO:0000313" key="1">
    <source>
        <dbReference type="EMBL" id="QBM91451.1"/>
    </source>
</evidence>
<gene>
    <name evidence="1" type="ORF">NNIBIDOC_00122</name>
</gene>
<protein>
    <submittedName>
        <fullName evidence="1">Uncharacterized protein</fullName>
    </submittedName>
</protein>
<name>A0A482ETL4_SALSP</name>
<keyword evidence="1" id="KW-0614">Plasmid</keyword>
<dbReference type="EMBL" id="MK356558">
    <property type="protein sequence ID" value="QBM91451.1"/>
    <property type="molecule type" value="Genomic_DNA"/>
</dbReference>
<organism evidence="1">
    <name type="scientific">Salmonella sp</name>
    <dbReference type="NCBI Taxonomy" id="599"/>
    <lineage>
        <taxon>Bacteria</taxon>
        <taxon>Pseudomonadati</taxon>
        <taxon>Pseudomonadota</taxon>
        <taxon>Gammaproteobacteria</taxon>
        <taxon>Enterobacterales</taxon>
        <taxon>Enterobacteriaceae</taxon>
        <taxon>Salmonella</taxon>
    </lineage>
</organism>
<proteinExistence type="predicted"/>
<dbReference type="AlphaFoldDB" id="A0A482ETL4"/>